<name>A0AAD9JQJ2_9ANNE</name>
<dbReference type="EMBL" id="JAODUP010000199">
    <property type="protein sequence ID" value="KAK2157071.1"/>
    <property type="molecule type" value="Genomic_DNA"/>
</dbReference>
<organism evidence="1 2">
    <name type="scientific">Paralvinella palmiformis</name>
    <dbReference type="NCBI Taxonomy" id="53620"/>
    <lineage>
        <taxon>Eukaryota</taxon>
        <taxon>Metazoa</taxon>
        <taxon>Spiralia</taxon>
        <taxon>Lophotrochozoa</taxon>
        <taxon>Annelida</taxon>
        <taxon>Polychaeta</taxon>
        <taxon>Sedentaria</taxon>
        <taxon>Canalipalpata</taxon>
        <taxon>Terebellida</taxon>
        <taxon>Terebelliformia</taxon>
        <taxon>Alvinellidae</taxon>
        <taxon>Paralvinella</taxon>
    </lineage>
</organism>
<reference evidence="1" key="1">
    <citation type="journal article" date="2023" name="Mol. Biol. Evol.">
        <title>Third-Generation Sequencing Reveals the Adaptive Role of the Epigenome in Three Deep-Sea Polychaetes.</title>
        <authorList>
            <person name="Perez M."/>
            <person name="Aroh O."/>
            <person name="Sun Y."/>
            <person name="Lan Y."/>
            <person name="Juniper S.K."/>
            <person name="Young C.R."/>
            <person name="Angers B."/>
            <person name="Qian P.Y."/>
        </authorList>
    </citation>
    <scope>NUCLEOTIDE SEQUENCE</scope>
    <source>
        <strain evidence="1">P08H-3</strain>
    </source>
</reference>
<dbReference type="AlphaFoldDB" id="A0AAD9JQJ2"/>
<protein>
    <submittedName>
        <fullName evidence="1">Uncharacterized protein</fullName>
    </submittedName>
</protein>
<sequence>MLHPVCRGRNLLPEHIETAQSMY</sequence>
<dbReference type="Proteomes" id="UP001208570">
    <property type="component" value="Unassembled WGS sequence"/>
</dbReference>
<proteinExistence type="predicted"/>
<keyword evidence="2" id="KW-1185">Reference proteome</keyword>
<evidence type="ECO:0000313" key="1">
    <source>
        <dbReference type="EMBL" id="KAK2157071.1"/>
    </source>
</evidence>
<gene>
    <name evidence="1" type="ORF">LSH36_199g00045</name>
</gene>
<accession>A0AAD9JQJ2</accession>
<comment type="caution">
    <text evidence="1">The sequence shown here is derived from an EMBL/GenBank/DDBJ whole genome shotgun (WGS) entry which is preliminary data.</text>
</comment>
<evidence type="ECO:0000313" key="2">
    <source>
        <dbReference type="Proteomes" id="UP001208570"/>
    </source>
</evidence>